<gene>
    <name evidence="2" type="ORF">DT065_04200</name>
</gene>
<proteinExistence type="predicted"/>
<feature type="domain" description="Xylose isomerase-like TIM barrel" evidence="1">
    <location>
        <begin position="25"/>
        <end position="248"/>
    </location>
</feature>
<keyword evidence="2" id="KW-0413">Isomerase</keyword>
<evidence type="ECO:0000259" key="1">
    <source>
        <dbReference type="Pfam" id="PF01261"/>
    </source>
</evidence>
<organism evidence="2 3">
    <name type="scientific">Salicibibacter kimchii</name>
    <dbReference type="NCBI Taxonomy" id="2099786"/>
    <lineage>
        <taxon>Bacteria</taxon>
        <taxon>Bacillati</taxon>
        <taxon>Bacillota</taxon>
        <taxon>Bacilli</taxon>
        <taxon>Bacillales</taxon>
        <taxon>Bacillaceae</taxon>
        <taxon>Salicibibacter</taxon>
    </lineage>
</organism>
<dbReference type="RefSeq" id="WP_114371162.1">
    <property type="nucleotide sequence ID" value="NZ_CP031092.1"/>
</dbReference>
<dbReference type="Pfam" id="PF01261">
    <property type="entry name" value="AP_endonuc_2"/>
    <property type="match status" value="1"/>
</dbReference>
<dbReference type="EMBL" id="CP031092">
    <property type="protein sequence ID" value="AXF55299.1"/>
    <property type="molecule type" value="Genomic_DNA"/>
</dbReference>
<name>A0A345BWG8_9BACI</name>
<sequence length="273" mass="30103">MKKGISDTVFIPGLDTETFLIASGKAGFAGVELNFREKEGKLDADTTSAQARVLAQMATDNGLEIVSLSTQLFNDYPLSSSDTTLREKGKEIAIRMIELATEMETKLIQIVPGVLSPDQPYQTAYDLAQQTLLQLATEASAADITIGIENVSNKFLPSPLEFVRFLDEINQPCIQAYFDSGNAMVTGYPDHFIDLLSKRIAAIHMKNYRQSTGDFVSALDGDINLRSMMHALRKIPYKGYVIMTPPYPSTYCSAQLIEIASLELTEVLNLSEQ</sequence>
<protein>
    <submittedName>
        <fullName evidence="2">Sugar phosphate isomerase/epimerase</fullName>
    </submittedName>
</protein>
<dbReference type="OrthoDB" id="9782669at2"/>
<evidence type="ECO:0000313" key="3">
    <source>
        <dbReference type="Proteomes" id="UP000252100"/>
    </source>
</evidence>
<accession>A0A345BWG8</accession>
<dbReference type="AlphaFoldDB" id="A0A345BWG8"/>
<dbReference type="PANTHER" id="PTHR12110">
    <property type="entry name" value="HYDROXYPYRUVATE ISOMERASE"/>
    <property type="match status" value="1"/>
</dbReference>
<reference evidence="2 3" key="1">
    <citation type="journal article" date="2018" name="J. Microbiol.">
        <title>Salicibibacter kimchii gen. nov., sp. nov., a moderately halophilic and alkalitolerant bacterium in the family Bacillaceae, isolated from kimchi.</title>
        <authorList>
            <person name="Jang J.Y."/>
            <person name="Oh Y.J."/>
            <person name="Lim S.K."/>
            <person name="Park H.K."/>
            <person name="Lee C."/>
            <person name="Kim J.Y."/>
            <person name="Lee M.A."/>
            <person name="Choi H.J."/>
        </authorList>
    </citation>
    <scope>NUCLEOTIDE SEQUENCE [LARGE SCALE GENOMIC DNA]</scope>
    <source>
        <strain evidence="2 3">NKC1-1</strain>
    </source>
</reference>
<dbReference type="InterPro" id="IPR013022">
    <property type="entry name" value="Xyl_isomerase-like_TIM-brl"/>
</dbReference>
<evidence type="ECO:0000313" key="2">
    <source>
        <dbReference type="EMBL" id="AXF55299.1"/>
    </source>
</evidence>
<dbReference type="Gene3D" id="3.20.20.150">
    <property type="entry name" value="Divalent-metal-dependent TIM barrel enzymes"/>
    <property type="match status" value="1"/>
</dbReference>
<dbReference type="Proteomes" id="UP000252100">
    <property type="component" value="Chromosome"/>
</dbReference>
<keyword evidence="3" id="KW-1185">Reference proteome</keyword>
<dbReference type="GO" id="GO:0016853">
    <property type="term" value="F:isomerase activity"/>
    <property type="evidence" value="ECO:0007669"/>
    <property type="project" value="UniProtKB-KW"/>
</dbReference>
<dbReference type="InterPro" id="IPR036237">
    <property type="entry name" value="Xyl_isomerase-like_sf"/>
</dbReference>
<dbReference type="KEGG" id="rue:DT065_04200"/>
<dbReference type="InterPro" id="IPR050312">
    <property type="entry name" value="IolE/XylAMocC-like"/>
</dbReference>
<dbReference type="PANTHER" id="PTHR12110:SF53">
    <property type="entry name" value="BLR5974 PROTEIN"/>
    <property type="match status" value="1"/>
</dbReference>
<dbReference type="SUPFAM" id="SSF51658">
    <property type="entry name" value="Xylose isomerase-like"/>
    <property type="match status" value="1"/>
</dbReference>